<dbReference type="InterPro" id="IPR029068">
    <property type="entry name" value="Glyas_Bleomycin-R_OHBP_Dase"/>
</dbReference>
<evidence type="ECO:0000313" key="3">
    <source>
        <dbReference type="Proteomes" id="UP000000844"/>
    </source>
</evidence>
<dbReference type="OrthoDB" id="4376969at2"/>
<protein>
    <recommendedName>
        <fullName evidence="1">Glyoxalase-like domain-containing protein</fullName>
    </recommendedName>
</protein>
<dbReference type="KEGG" id="sna:Snas_2552"/>
<keyword evidence="3" id="KW-1185">Reference proteome</keyword>
<dbReference type="Proteomes" id="UP000000844">
    <property type="component" value="Chromosome"/>
</dbReference>
<dbReference type="RefSeq" id="WP_013017804.1">
    <property type="nucleotide sequence ID" value="NC_013947.1"/>
</dbReference>
<dbReference type="AlphaFoldDB" id="D3Q658"/>
<accession>D3Q658</accession>
<feature type="domain" description="Glyoxalase-like" evidence="1">
    <location>
        <begin position="7"/>
        <end position="189"/>
    </location>
</feature>
<dbReference type="Pfam" id="PF13468">
    <property type="entry name" value="Glyoxalase_3"/>
    <property type="match status" value="1"/>
</dbReference>
<organism evidence="2 3">
    <name type="scientific">Stackebrandtia nassauensis (strain DSM 44728 / CIP 108903 / NRRL B-16338 / NBRC 102104 / LLR-40K-21)</name>
    <dbReference type="NCBI Taxonomy" id="446470"/>
    <lineage>
        <taxon>Bacteria</taxon>
        <taxon>Bacillati</taxon>
        <taxon>Actinomycetota</taxon>
        <taxon>Actinomycetes</taxon>
        <taxon>Glycomycetales</taxon>
        <taxon>Glycomycetaceae</taxon>
        <taxon>Stackebrandtia</taxon>
    </lineage>
</organism>
<dbReference type="HOGENOM" id="CLU_1146638_0_0_11"/>
<dbReference type="SUPFAM" id="SSF54593">
    <property type="entry name" value="Glyoxalase/Bleomycin resistance protein/Dihydroxybiphenyl dioxygenase"/>
    <property type="match status" value="1"/>
</dbReference>
<reference evidence="2 3" key="1">
    <citation type="journal article" date="2009" name="Stand. Genomic Sci.">
        <title>Complete genome sequence of Stackebrandtia nassauensis type strain (LLR-40K-21).</title>
        <authorList>
            <person name="Munk C."/>
            <person name="Lapidus A."/>
            <person name="Copeland A."/>
            <person name="Jando M."/>
            <person name="Mayilraj S."/>
            <person name="Glavina Del Rio T."/>
            <person name="Nolan M."/>
            <person name="Chen F."/>
            <person name="Lucas S."/>
            <person name="Tice H."/>
            <person name="Cheng J.F."/>
            <person name="Han C."/>
            <person name="Detter J.C."/>
            <person name="Bruce D."/>
            <person name="Goodwin L."/>
            <person name="Chain P."/>
            <person name="Pitluck S."/>
            <person name="Goker M."/>
            <person name="Ovchinikova G."/>
            <person name="Pati A."/>
            <person name="Ivanova N."/>
            <person name="Mavromatis K."/>
            <person name="Chen A."/>
            <person name="Palaniappan K."/>
            <person name="Land M."/>
            <person name="Hauser L."/>
            <person name="Chang Y.J."/>
            <person name="Jeffries C.D."/>
            <person name="Bristow J."/>
            <person name="Eisen J.A."/>
            <person name="Markowitz V."/>
            <person name="Hugenholtz P."/>
            <person name="Kyrpides N.C."/>
            <person name="Klenk H.P."/>
        </authorList>
    </citation>
    <scope>NUCLEOTIDE SEQUENCE [LARGE SCALE GENOMIC DNA]</scope>
    <source>
        <strain evidence="3">DSM 44728 / CIP 108903 / NRRL B-16338 / NBRC 102104 / LLR-40K-21</strain>
    </source>
</reference>
<proteinExistence type="predicted"/>
<gene>
    <name evidence="2" type="ordered locus">Snas_2552</name>
</gene>
<evidence type="ECO:0000313" key="2">
    <source>
        <dbReference type="EMBL" id="ADD42233.1"/>
    </source>
</evidence>
<sequence>MTESPAFDHLLHCVPDVEATVAKYSAAGLPAHANEPFEGFHNGAWLLDVRYVEILTIVDRELFAPSAFGKATTGWMPTIDRLMGDGGGALNFAVNVTDVDATAERLRRQGHDVEVTTFSFDGSPVSFREAILTDAPPWAPFFITYTPSREEIWTKLAADRVNRGTHDLTGIVIETPRPDEAATWLSELTGVPRDEDTAAVPLPGATVHFVPGEADQITTLLLAEGNPPTTTVDGLALRPATN</sequence>
<evidence type="ECO:0000259" key="1">
    <source>
        <dbReference type="Pfam" id="PF13468"/>
    </source>
</evidence>
<name>D3Q658_STANL</name>
<dbReference type="eggNOG" id="COG0346">
    <property type="taxonomic scope" value="Bacteria"/>
</dbReference>
<dbReference type="STRING" id="446470.Snas_2552"/>
<dbReference type="EMBL" id="CP001778">
    <property type="protein sequence ID" value="ADD42233.1"/>
    <property type="molecule type" value="Genomic_DNA"/>
</dbReference>
<dbReference type="InterPro" id="IPR025870">
    <property type="entry name" value="Glyoxalase-like_dom"/>
</dbReference>
<dbReference type="Gene3D" id="3.10.180.10">
    <property type="entry name" value="2,3-Dihydroxybiphenyl 1,2-Dioxygenase, domain 1"/>
    <property type="match status" value="1"/>
</dbReference>